<evidence type="ECO:0000313" key="5">
    <source>
        <dbReference type="Proteomes" id="UP001608902"/>
    </source>
</evidence>
<evidence type="ECO:0000259" key="3">
    <source>
        <dbReference type="Pfam" id="PF02931"/>
    </source>
</evidence>
<dbReference type="InterPro" id="IPR006201">
    <property type="entry name" value="Neur_channel"/>
</dbReference>
<accession>A0ABD6EBA0</accession>
<dbReference type="Gene3D" id="2.70.170.10">
    <property type="entry name" value="Neurotransmitter-gated ion-channel ligand-binding domain"/>
    <property type="match status" value="1"/>
</dbReference>
<keyword evidence="5" id="KW-1185">Reference proteome</keyword>
<feature type="transmembrane region" description="Helical" evidence="1">
    <location>
        <begin position="425"/>
        <end position="448"/>
    </location>
</feature>
<dbReference type="AlphaFoldDB" id="A0ABD6EBA0"/>
<dbReference type="Pfam" id="PF02931">
    <property type="entry name" value="Neur_chan_LBD"/>
    <property type="match status" value="1"/>
</dbReference>
<feature type="transmembrane region" description="Helical" evidence="1">
    <location>
        <begin position="278"/>
        <end position="299"/>
    </location>
</feature>
<gene>
    <name evidence="4" type="ORF">AB6A40_004024</name>
</gene>
<feature type="transmembrane region" description="Helical" evidence="1">
    <location>
        <begin position="343"/>
        <end position="365"/>
    </location>
</feature>
<dbReference type="InterPro" id="IPR036734">
    <property type="entry name" value="Neur_chan_lig-bd_sf"/>
</dbReference>
<evidence type="ECO:0000256" key="2">
    <source>
        <dbReference type="SAM" id="SignalP"/>
    </source>
</evidence>
<comment type="caution">
    <text evidence="4">The sequence shown here is derived from an EMBL/GenBank/DDBJ whole genome shotgun (WGS) entry which is preliminary data.</text>
</comment>
<sequence>MWTLIFAVIIKVTLSEGQDIDFGRETQSPNNINLDTCQYLKNVTDVEMLDQHQYATLEQCLYYYLAEEAQKKQKRFGILNALAALPPQAGTKSTPIKVFFQQVTLQHYELDEFRKELNIHGYMNVSWNDPRLRWDENTWKLKDLKIHTPNHVWVPVITSQSLETALRNGDAMEFRRVVAMSNGTLRTLINFSLKTFCDDTDFKSFPQDVYKCCYTFEPHFNQENLDFKTNGLPIFTDPKHFRDSGWSMSGSPPTTYHEAGNLPQVGFCVHLQRATSSLWIELTVPTTVCTVLLLLTPVFGHVHIQLTAKMFIILLQFIAMMLFSNRIAPHFGTASATPKILRFHEFAIVMNTLSICCSAVIWTLIRIRRTLPPWGWLIRWSHFVNRCLCRFNLADSSNVDSTLNANKGLSQQLPNADYQSDWTNAFIAIHSLSTFAMSVIVAFGYLVLM</sequence>
<dbReference type="InterPro" id="IPR006202">
    <property type="entry name" value="Neur_chan_lig-bd"/>
</dbReference>
<feature type="signal peptide" evidence="2">
    <location>
        <begin position="1"/>
        <end position="17"/>
    </location>
</feature>
<feature type="domain" description="Neurotransmitter-gated ion-channel ligand-binding" evidence="3">
    <location>
        <begin position="91"/>
        <end position="243"/>
    </location>
</feature>
<feature type="transmembrane region" description="Helical" evidence="1">
    <location>
        <begin position="306"/>
        <end position="323"/>
    </location>
</feature>
<dbReference type="Proteomes" id="UP001608902">
    <property type="component" value="Unassembled WGS sequence"/>
</dbReference>
<dbReference type="PANTHER" id="PTHR18945">
    <property type="entry name" value="NEUROTRANSMITTER GATED ION CHANNEL"/>
    <property type="match status" value="1"/>
</dbReference>
<keyword evidence="1" id="KW-0472">Membrane</keyword>
<keyword evidence="2" id="KW-0732">Signal</keyword>
<keyword evidence="1" id="KW-1133">Transmembrane helix</keyword>
<protein>
    <recommendedName>
        <fullName evidence="3">Neurotransmitter-gated ion-channel ligand-binding domain-containing protein</fullName>
    </recommendedName>
</protein>
<proteinExistence type="predicted"/>
<dbReference type="EMBL" id="JBGFUD010002208">
    <property type="protein sequence ID" value="MFH4977315.1"/>
    <property type="molecule type" value="Genomic_DNA"/>
</dbReference>
<name>A0ABD6EBA0_9BILA</name>
<dbReference type="SUPFAM" id="SSF63712">
    <property type="entry name" value="Nicotinic receptor ligand binding domain-like"/>
    <property type="match status" value="1"/>
</dbReference>
<evidence type="ECO:0000256" key="1">
    <source>
        <dbReference type="SAM" id="Phobius"/>
    </source>
</evidence>
<reference evidence="4 5" key="1">
    <citation type="submission" date="2024-08" db="EMBL/GenBank/DDBJ databases">
        <title>Gnathostoma spinigerum genome.</title>
        <authorList>
            <person name="Gonzalez-Bertolin B."/>
            <person name="Monzon S."/>
            <person name="Zaballos A."/>
            <person name="Jimenez P."/>
            <person name="Dekumyoy P."/>
            <person name="Varona S."/>
            <person name="Cuesta I."/>
            <person name="Sumanam S."/>
            <person name="Adisakwattana P."/>
            <person name="Gasser R.B."/>
            <person name="Hernandez-Gonzalez A."/>
            <person name="Young N.D."/>
            <person name="Perteguer M.J."/>
        </authorList>
    </citation>
    <scope>NUCLEOTIDE SEQUENCE [LARGE SCALE GENOMIC DNA]</scope>
    <source>
        <strain evidence="4">AL3</strain>
        <tissue evidence="4">Liver</tissue>
    </source>
</reference>
<keyword evidence="1" id="KW-0812">Transmembrane</keyword>
<evidence type="ECO:0000313" key="4">
    <source>
        <dbReference type="EMBL" id="MFH4977315.1"/>
    </source>
</evidence>
<feature type="chain" id="PRO_5044764765" description="Neurotransmitter-gated ion-channel ligand-binding domain-containing protein" evidence="2">
    <location>
        <begin position="18"/>
        <end position="449"/>
    </location>
</feature>
<organism evidence="4 5">
    <name type="scientific">Gnathostoma spinigerum</name>
    <dbReference type="NCBI Taxonomy" id="75299"/>
    <lineage>
        <taxon>Eukaryota</taxon>
        <taxon>Metazoa</taxon>
        <taxon>Ecdysozoa</taxon>
        <taxon>Nematoda</taxon>
        <taxon>Chromadorea</taxon>
        <taxon>Rhabditida</taxon>
        <taxon>Spirurina</taxon>
        <taxon>Gnathostomatomorpha</taxon>
        <taxon>Gnathostomatoidea</taxon>
        <taxon>Gnathostomatidae</taxon>
        <taxon>Gnathostoma</taxon>
    </lineage>
</organism>